<feature type="transmembrane region" description="Helical" evidence="9">
    <location>
        <begin position="253"/>
        <end position="271"/>
    </location>
</feature>
<proteinExistence type="inferred from homology"/>
<evidence type="ECO:0000313" key="11">
    <source>
        <dbReference type="EMBL" id="THH28841.1"/>
    </source>
</evidence>
<keyword evidence="5 9" id="KW-1133">Transmembrane helix</keyword>
<feature type="domain" description="Sodium/calcium exchanger membrane region" evidence="10">
    <location>
        <begin position="362"/>
        <end position="516"/>
    </location>
</feature>
<dbReference type="InterPro" id="IPR004837">
    <property type="entry name" value="NaCa_Exmemb"/>
</dbReference>
<gene>
    <name evidence="11" type="ORF">EUX98_g5342</name>
</gene>
<sequence>MATPASHSSVSEKTHTDIAVPGTRAPMSGDFERGYALGRDSNVELLRLRSPSASSRLNLQVADHHHEHEHEYTGSSPVTQYARELYDSAVSRERVFWDRLRGKGKRKVGWGESLKNALMSSWLNILLLAIPLAWVAHFLQDTEHSWGHNTVFSLCFTAIIPLEALFDWGGEQMAIYLGKTIGDLLIVTLNNAVETALAIILLAHCELRLLQSTIVGVVILHLLLVPGVAFLAGGARVWEQTLHPHHTQLNHSLLTIGILSILLPTAFFAALDRGPVSIAASGNANFEGSTLITDKTRQNVLAMSRGFAIILKIVYVASRVYLSNPPGEDNALKHMSALPEELKEAEDELNEIEPAINPLACFLMLCLTVGLTGATAEWLVESIEHVREEGHIQEEWFGLILLPVVSFAADGMVALVYFFKSALLHILGKKAMVPSLLARARAIDLSIQFTLWWMPFLVLLGWILDNPMILLFDFYELSLLLGSCFLVNYITADSKTNWVEGLILVAFYIMIAVSAWFYVGQPELQIMLSCPDSVASAIVAEVAGGGGE</sequence>
<feature type="transmembrane region" description="Helical" evidence="9">
    <location>
        <begin position="502"/>
        <end position="519"/>
    </location>
</feature>
<evidence type="ECO:0000256" key="4">
    <source>
        <dbReference type="ARBA" id="ARBA00022692"/>
    </source>
</evidence>
<dbReference type="PANTHER" id="PTHR31503:SF20">
    <property type="entry name" value="CA(2+)_H(+) EXCHANGER, PUTATIVE (EUROFUNG)-RELATED"/>
    <property type="match status" value="1"/>
</dbReference>
<dbReference type="Gene3D" id="1.20.1420.30">
    <property type="entry name" value="NCX, central ion-binding region"/>
    <property type="match status" value="1"/>
</dbReference>
<evidence type="ECO:0000259" key="10">
    <source>
        <dbReference type="Pfam" id="PF01699"/>
    </source>
</evidence>
<evidence type="ECO:0000256" key="6">
    <source>
        <dbReference type="ARBA" id="ARBA00023065"/>
    </source>
</evidence>
<dbReference type="GO" id="GO:0006874">
    <property type="term" value="P:intracellular calcium ion homeostasis"/>
    <property type="evidence" value="ECO:0007669"/>
    <property type="project" value="TreeGrafter"/>
</dbReference>
<feature type="domain" description="Sodium/calcium exchanger membrane region" evidence="10">
    <location>
        <begin position="151"/>
        <end position="315"/>
    </location>
</feature>
<feature type="transmembrane region" description="Helical" evidence="9">
    <location>
        <begin position="151"/>
        <end position="169"/>
    </location>
</feature>
<dbReference type="PANTHER" id="PTHR31503">
    <property type="entry name" value="VACUOLAR CALCIUM ION TRANSPORTER"/>
    <property type="match status" value="1"/>
</dbReference>
<evidence type="ECO:0000256" key="3">
    <source>
        <dbReference type="ARBA" id="ARBA00022448"/>
    </source>
</evidence>
<reference evidence="11 12" key="1">
    <citation type="submission" date="2019-02" db="EMBL/GenBank/DDBJ databases">
        <title>Genome sequencing of the rare red list fungi Antrodiella citrinella (Flaviporus citrinellus).</title>
        <authorList>
            <person name="Buettner E."/>
            <person name="Kellner H."/>
        </authorList>
    </citation>
    <scope>NUCLEOTIDE SEQUENCE [LARGE SCALE GENOMIC DNA]</scope>
    <source>
        <strain evidence="11 12">DSM 108506</strain>
    </source>
</reference>
<dbReference type="GO" id="GO:0000329">
    <property type="term" value="C:fungal-type vacuole membrane"/>
    <property type="evidence" value="ECO:0007669"/>
    <property type="project" value="TreeGrafter"/>
</dbReference>
<dbReference type="OrthoDB" id="1699231at2759"/>
<comment type="caution">
    <text evidence="11">The sequence shown here is derived from an EMBL/GenBank/DDBJ whole genome shotgun (WGS) entry which is preliminary data.</text>
</comment>
<feature type="transmembrane region" description="Helical" evidence="9">
    <location>
        <begin position="396"/>
        <end position="419"/>
    </location>
</feature>
<keyword evidence="4 9" id="KW-0812">Transmembrane</keyword>
<feature type="transmembrane region" description="Helical" evidence="9">
    <location>
        <begin position="440"/>
        <end position="463"/>
    </location>
</feature>
<evidence type="ECO:0000313" key="12">
    <source>
        <dbReference type="Proteomes" id="UP000308730"/>
    </source>
</evidence>
<evidence type="ECO:0000256" key="8">
    <source>
        <dbReference type="SAM" id="MobiDB-lite"/>
    </source>
</evidence>
<dbReference type="EMBL" id="SGPM01000154">
    <property type="protein sequence ID" value="THH28841.1"/>
    <property type="molecule type" value="Genomic_DNA"/>
</dbReference>
<dbReference type="GO" id="GO:0012505">
    <property type="term" value="C:endomembrane system"/>
    <property type="evidence" value="ECO:0007669"/>
    <property type="project" value="UniProtKB-SubCell"/>
</dbReference>
<dbReference type="Proteomes" id="UP000308730">
    <property type="component" value="Unassembled WGS sequence"/>
</dbReference>
<dbReference type="GO" id="GO:0015369">
    <property type="term" value="F:calcium:proton antiporter activity"/>
    <property type="evidence" value="ECO:0007669"/>
    <property type="project" value="UniProtKB-ARBA"/>
</dbReference>
<dbReference type="Pfam" id="PF01699">
    <property type="entry name" value="Na_Ca_ex"/>
    <property type="match status" value="2"/>
</dbReference>
<comment type="similarity">
    <text evidence="2">Belongs to the Ca(2+):cation antiporter (CaCA) (TC 2.A.19) family.</text>
</comment>
<protein>
    <recommendedName>
        <fullName evidence="10">Sodium/calcium exchanger membrane region domain-containing protein</fullName>
    </recommendedName>
</protein>
<feature type="transmembrane region" description="Helical" evidence="9">
    <location>
        <begin position="469"/>
        <end position="490"/>
    </location>
</feature>
<feature type="transmembrane region" description="Helical" evidence="9">
    <location>
        <begin position="122"/>
        <end position="139"/>
    </location>
</feature>
<evidence type="ECO:0000256" key="5">
    <source>
        <dbReference type="ARBA" id="ARBA00022989"/>
    </source>
</evidence>
<keyword evidence="6" id="KW-0406">Ion transport</keyword>
<accession>A0A4S4MUI4</accession>
<evidence type="ECO:0000256" key="9">
    <source>
        <dbReference type="SAM" id="Phobius"/>
    </source>
</evidence>
<feature type="region of interest" description="Disordered" evidence="8">
    <location>
        <begin position="1"/>
        <end position="26"/>
    </location>
</feature>
<comment type="subcellular location">
    <subcellularLocation>
        <location evidence="1">Endomembrane system</location>
        <topology evidence="1">Multi-pass membrane protein</topology>
    </subcellularLocation>
</comment>
<evidence type="ECO:0000256" key="7">
    <source>
        <dbReference type="ARBA" id="ARBA00023136"/>
    </source>
</evidence>
<feature type="transmembrane region" description="Helical" evidence="9">
    <location>
        <begin position="181"/>
        <end position="203"/>
    </location>
</feature>
<keyword evidence="3" id="KW-0813">Transport</keyword>
<dbReference type="AlphaFoldDB" id="A0A4S4MUI4"/>
<name>A0A4S4MUI4_9APHY</name>
<evidence type="ECO:0000256" key="2">
    <source>
        <dbReference type="ARBA" id="ARBA00008170"/>
    </source>
</evidence>
<keyword evidence="12" id="KW-1185">Reference proteome</keyword>
<organism evidence="11 12">
    <name type="scientific">Antrodiella citrinella</name>
    <dbReference type="NCBI Taxonomy" id="2447956"/>
    <lineage>
        <taxon>Eukaryota</taxon>
        <taxon>Fungi</taxon>
        <taxon>Dikarya</taxon>
        <taxon>Basidiomycota</taxon>
        <taxon>Agaricomycotina</taxon>
        <taxon>Agaricomycetes</taxon>
        <taxon>Polyporales</taxon>
        <taxon>Steccherinaceae</taxon>
        <taxon>Antrodiella</taxon>
    </lineage>
</organism>
<feature type="transmembrane region" description="Helical" evidence="9">
    <location>
        <begin position="359"/>
        <end position="376"/>
    </location>
</feature>
<feature type="transmembrane region" description="Helical" evidence="9">
    <location>
        <begin position="209"/>
        <end position="232"/>
    </location>
</feature>
<evidence type="ECO:0000256" key="1">
    <source>
        <dbReference type="ARBA" id="ARBA00004127"/>
    </source>
</evidence>
<keyword evidence="7 9" id="KW-0472">Membrane</keyword>
<dbReference type="InterPro" id="IPR044880">
    <property type="entry name" value="NCX_ion-bd_dom_sf"/>
</dbReference>
<dbReference type="InterPro" id="IPR004713">
    <property type="entry name" value="CaH_exchang"/>
</dbReference>